<dbReference type="FunFam" id="2.60.260.20:FF:000005">
    <property type="entry name" value="Chaperone protein dnaJ 1, mitochondrial"/>
    <property type="match status" value="1"/>
</dbReference>
<feature type="compositionally biased region" description="Basic and acidic residues" evidence="6">
    <location>
        <begin position="435"/>
        <end position="451"/>
    </location>
</feature>
<reference evidence="8" key="1">
    <citation type="submission" date="2021-01" db="EMBL/GenBank/DDBJ databases">
        <authorList>
            <person name="Corre E."/>
            <person name="Pelletier E."/>
            <person name="Niang G."/>
            <person name="Scheremetjew M."/>
            <person name="Finn R."/>
            <person name="Kale V."/>
            <person name="Holt S."/>
            <person name="Cochrane G."/>
            <person name="Meng A."/>
            <person name="Brown T."/>
            <person name="Cohen L."/>
        </authorList>
    </citation>
    <scope>NUCLEOTIDE SEQUENCE</scope>
    <source>
        <strain evidence="8">CCMP722</strain>
    </source>
</reference>
<dbReference type="PROSITE" id="PS00636">
    <property type="entry name" value="DNAJ_1"/>
    <property type="match status" value="1"/>
</dbReference>
<dbReference type="CDD" id="cd10747">
    <property type="entry name" value="DnaJ_C"/>
    <property type="match status" value="1"/>
</dbReference>
<dbReference type="PROSITE" id="PS50076">
    <property type="entry name" value="DNAJ_2"/>
    <property type="match status" value="1"/>
</dbReference>
<feature type="region of interest" description="Disordered" evidence="6">
    <location>
        <begin position="56"/>
        <end position="85"/>
    </location>
</feature>
<name>A0A7S0QYC1_9CHLO</name>
<dbReference type="CDD" id="cd06257">
    <property type="entry name" value="DnaJ"/>
    <property type="match status" value="1"/>
</dbReference>
<dbReference type="InterPro" id="IPR002939">
    <property type="entry name" value="DnaJ_C"/>
</dbReference>
<feature type="compositionally biased region" description="Basic and acidic residues" evidence="6">
    <location>
        <begin position="61"/>
        <end position="76"/>
    </location>
</feature>
<keyword evidence="1" id="KW-0479">Metal-binding</keyword>
<protein>
    <recommendedName>
        <fullName evidence="7">J domain-containing protein</fullName>
    </recommendedName>
</protein>
<dbReference type="GO" id="GO:0005737">
    <property type="term" value="C:cytoplasm"/>
    <property type="evidence" value="ECO:0007669"/>
    <property type="project" value="TreeGrafter"/>
</dbReference>
<dbReference type="SUPFAM" id="SSF46565">
    <property type="entry name" value="Chaperone J-domain"/>
    <property type="match status" value="1"/>
</dbReference>
<dbReference type="EMBL" id="HBFA01008327">
    <property type="protein sequence ID" value="CAD8656285.1"/>
    <property type="molecule type" value="Transcribed_RNA"/>
</dbReference>
<dbReference type="InterPro" id="IPR018253">
    <property type="entry name" value="DnaJ_domain_CS"/>
</dbReference>
<evidence type="ECO:0000256" key="5">
    <source>
        <dbReference type="ARBA" id="ARBA00023186"/>
    </source>
</evidence>
<dbReference type="PANTHER" id="PTHR43096:SF52">
    <property type="entry name" value="DNAJ HOMOLOG 1, MITOCHONDRIAL-RELATED"/>
    <property type="match status" value="1"/>
</dbReference>
<dbReference type="Gene3D" id="2.60.260.20">
    <property type="entry name" value="Urease metallochaperone UreE, N-terminal domain"/>
    <property type="match status" value="2"/>
</dbReference>
<dbReference type="GO" id="GO:0051082">
    <property type="term" value="F:unfolded protein binding"/>
    <property type="evidence" value="ECO:0007669"/>
    <property type="project" value="InterPro"/>
</dbReference>
<sequence>MRAGLQQLTRAAGLPTSSTSCATSPFSLFASRLSGAEGSAQELGVLQRRSRYNHAAYYNGSKDDSSTREGKGEGRRGGGALSHNGFAVKDRHDRLLHRARSYVNGQSWHGPGVGPPRFPTSVRTHDAATHARIPLSAYFGVRGFHSSTPRLAAKAPQKDYYELLGVDRGTSAAEIKKAYLNLAKKLHPDTNKDNKDAAERFQEVQKAYETLKDPEQRKIYDRVGPGGMDDYAQGGGGFHGHPGFGEQVDVEDIFKAFFGGGGGFAPRRGPDIQVRVQLSFMDAMRGHTQNLNLPDDDGGIRTVEVNIPKGVDSGMKLMVQGEGHKAKGNKGLPPGNLYVYIEVQPDRRFVRDGDDIHTEHEVRIDQAALGDTMNVRTIFQDNVSLKLKAGTQSGHRLKLWGKGAPRMQREGSFGDHYVHINVRVPEKLTERQRELLQEFGREEESKDEQKNDAPFSAAA</sequence>
<evidence type="ECO:0000259" key="7">
    <source>
        <dbReference type="PROSITE" id="PS50076"/>
    </source>
</evidence>
<dbReference type="Pfam" id="PF00226">
    <property type="entry name" value="DnaJ"/>
    <property type="match status" value="1"/>
</dbReference>
<dbReference type="PANTHER" id="PTHR43096">
    <property type="entry name" value="DNAJ HOMOLOG 1, MITOCHONDRIAL-RELATED"/>
    <property type="match status" value="1"/>
</dbReference>
<keyword evidence="2" id="KW-0677">Repeat</keyword>
<dbReference type="GO" id="GO:0042026">
    <property type="term" value="P:protein refolding"/>
    <property type="evidence" value="ECO:0007669"/>
    <property type="project" value="TreeGrafter"/>
</dbReference>
<evidence type="ECO:0000313" key="8">
    <source>
        <dbReference type="EMBL" id="CAD8656285.1"/>
    </source>
</evidence>
<gene>
    <name evidence="8" type="ORF">POBO1169_LOCUS4358</name>
</gene>
<feature type="domain" description="J" evidence="7">
    <location>
        <begin position="159"/>
        <end position="224"/>
    </location>
</feature>
<organism evidence="8">
    <name type="scientific">Pyramimonas obovata</name>
    <dbReference type="NCBI Taxonomy" id="1411642"/>
    <lineage>
        <taxon>Eukaryota</taxon>
        <taxon>Viridiplantae</taxon>
        <taxon>Chlorophyta</taxon>
        <taxon>Pyramimonadophyceae</taxon>
        <taxon>Pyramimonadales</taxon>
        <taxon>Pyramimonadaceae</taxon>
        <taxon>Pyramimonas</taxon>
        <taxon>Pyramimonas incertae sedis</taxon>
    </lineage>
</organism>
<feature type="region of interest" description="Disordered" evidence="6">
    <location>
        <begin position="435"/>
        <end position="459"/>
    </location>
</feature>
<dbReference type="Gene3D" id="1.10.287.110">
    <property type="entry name" value="DnaJ domain"/>
    <property type="match status" value="1"/>
</dbReference>
<evidence type="ECO:0000256" key="2">
    <source>
        <dbReference type="ARBA" id="ARBA00022737"/>
    </source>
</evidence>
<dbReference type="InterPro" id="IPR008971">
    <property type="entry name" value="HSP40/DnaJ_pept-bd"/>
</dbReference>
<dbReference type="AlphaFoldDB" id="A0A7S0QYC1"/>
<keyword evidence="5" id="KW-0143">Chaperone</keyword>
<dbReference type="GO" id="GO:0008270">
    <property type="term" value="F:zinc ion binding"/>
    <property type="evidence" value="ECO:0007669"/>
    <property type="project" value="UniProtKB-KW"/>
</dbReference>
<accession>A0A7S0QYC1</accession>
<dbReference type="SUPFAM" id="SSF49493">
    <property type="entry name" value="HSP40/DnaJ peptide-binding domain"/>
    <property type="match status" value="2"/>
</dbReference>
<evidence type="ECO:0000256" key="4">
    <source>
        <dbReference type="ARBA" id="ARBA00022833"/>
    </source>
</evidence>
<proteinExistence type="predicted"/>
<dbReference type="SMART" id="SM00271">
    <property type="entry name" value="DnaJ"/>
    <property type="match status" value="1"/>
</dbReference>
<dbReference type="InterPro" id="IPR001623">
    <property type="entry name" value="DnaJ_domain"/>
</dbReference>
<dbReference type="Pfam" id="PF01556">
    <property type="entry name" value="DnaJ_C"/>
    <property type="match status" value="1"/>
</dbReference>
<evidence type="ECO:0000256" key="3">
    <source>
        <dbReference type="ARBA" id="ARBA00022771"/>
    </source>
</evidence>
<evidence type="ECO:0000256" key="1">
    <source>
        <dbReference type="ARBA" id="ARBA00022723"/>
    </source>
</evidence>
<keyword evidence="4" id="KW-0862">Zinc</keyword>
<keyword evidence="3" id="KW-0863">Zinc-finger</keyword>
<dbReference type="PRINTS" id="PR00625">
    <property type="entry name" value="JDOMAIN"/>
</dbReference>
<dbReference type="PROSITE" id="PS51257">
    <property type="entry name" value="PROKAR_LIPOPROTEIN"/>
    <property type="match status" value="1"/>
</dbReference>
<evidence type="ECO:0000256" key="6">
    <source>
        <dbReference type="SAM" id="MobiDB-lite"/>
    </source>
</evidence>
<dbReference type="InterPro" id="IPR036869">
    <property type="entry name" value="J_dom_sf"/>
</dbReference>